<dbReference type="InterPro" id="IPR000436">
    <property type="entry name" value="Sushi_SCR_CCP_dom"/>
</dbReference>
<comment type="caution">
    <text evidence="8">Lacks conserved residue(s) required for the propagation of feature annotation.</text>
</comment>
<feature type="transmembrane region" description="Helical" evidence="9">
    <location>
        <begin position="400"/>
        <end position="423"/>
    </location>
</feature>
<name>A0ABY7EDN3_MYAAR</name>
<feature type="domain" description="Sushi" evidence="12">
    <location>
        <begin position="1"/>
        <end position="31"/>
    </location>
</feature>
<dbReference type="Proteomes" id="UP001164746">
    <property type="component" value="Chromosome 6"/>
</dbReference>
<evidence type="ECO:0000313" key="13">
    <source>
        <dbReference type="EMBL" id="WAR06912.1"/>
    </source>
</evidence>
<feature type="transmembrane region" description="Helical" evidence="9">
    <location>
        <begin position="444"/>
        <end position="466"/>
    </location>
</feature>
<dbReference type="InterPro" id="IPR035976">
    <property type="entry name" value="Sushi/SCR/CCP_sf"/>
</dbReference>
<dbReference type="Gene3D" id="2.60.220.50">
    <property type="match status" value="1"/>
</dbReference>
<dbReference type="Pfam" id="PF16489">
    <property type="entry name" value="GAIN"/>
    <property type="match status" value="1"/>
</dbReference>
<dbReference type="PROSITE" id="PS50227">
    <property type="entry name" value="G_PROTEIN_RECEP_F2_3"/>
    <property type="match status" value="1"/>
</dbReference>
<dbReference type="SUPFAM" id="SSF57535">
    <property type="entry name" value="Complement control module/SCR domain"/>
    <property type="match status" value="2"/>
</dbReference>
<evidence type="ECO:0000259" key="10">
    <source>
        <dbReference type="PROSITE" id="PS50221"/>
    </source>
</evidence>
<reference evidence="13" key="1">
    <citation type="submission" date="2022-11" db="EMBL/GenBank/DDBJ databases">
        <title>Centuries of genome instability and evolution in soft-shell clam transmissible cancer (bioRxiv).</title>
        <authorList>
            <person name="Hart S.F.M."/>
            <person name="Yonemitsu M.A."/>
            <person name="Giersch R.M."/>
            <person name="Beal B.F."/>
            <person name="Arriagada G."/>
            <person name="Davis B.W."/>
            <person name="Ostrander E.A."/>
            <person name="Goff S.P."/>
            <person name="Metzger M.J."/>
        </authorList>
    </citation>
    <scope>NUCLEOTIDE SEQUENCE</scope>
    <source>
        <strain evidence="13">MELC-2E11</strain>
        <tissue evidence="13">Siphon/mantle</tissue>
    </source>
</reference>
<evidence type="ECO:0000256" key="1">
    <source>
        <dbReference type="ARBA" id="ARBA00004141"/>
    </source>
</evidence>
<dbReference type="Pfam" id="PF01825">
    <property type="entry name" value="GPS"/>
    <property type="match status" value="1"/>
</dbReference>
<keyword evidence="7" id="KW-0325">Glycoprotein</keyword>
<evidence type="ECO:0000313" key="14">
    <source>
        <dbReference type="Proteomes" id="UP001164746"/>
    </source>
</evidence>
<evidence type="ECO:0000259" key="11">
    <source>
        <dbReference type="PROSITE" id="PS50227"/>
    </source>
</evidence>
<dbReference type="PANTHER" id="PTHR45813:SF8">
    <property type="entry name" value="IG-LIKE DOMAIN-CONTAINING PROTEIN"/>
    <property type="match status" value="1"/>
</dbReference>
<dbReference type="SMART" id="SM00303">
    <property type="entry name" value="GPS"/>
    <property type="match status" value="1"/>
</dbReference>
<dbReference type="PROSITE" id="PS50221">
    <property type="entry name" value="GAIN_B"/>
    <property type="match status" value="1"/>
</dbReference>
<keyword evidence="3 9" id="KW-0812">Transmembrane</keyword>
<dbReference type="InterPro" id="IPR036445">
    <property type="entry name" value="GPCR_2_extracell_dom_sf"/>
</dbReference>
<proteinExistence type="inferred from homology"/>
<comment type="similarity">
    <text evidence="2">Belongs to the G-protein coupled receptor 2 family. Adhesion G-protein coupled receptor (ADGR) subfamily.</text>
</comment>
<comment type="subcellular location">
    <subcellularLocation>
        <location evidence="1">Membrane</location>
        <topology evidence="1">Multi-pass membrane protein</topology>
    </subcellularLocation>
</comment>
<accession>A0ABY7EDN3</accession>
<dbReference type="InterPro" id="IPR000832">
    <property type="entry name" value="GPCR_2_secretin-like"/>
</dbReference>
<dbReference type="InterPro" id="IPR001879">
    <property type="entry name" value="GPCR_2_extracellular_dom"/>
</dbReference>
<dbReference type="EMBL" id="CP111017">
    <property type="protein sequence ID" value="WAR06912.1"/>
    <property type="molecule type" value="Genomic_DNA"/>
</dbReference>
<dbReference type="Gene3D" id="2.10.70.10">
    <property type="entry name" value="Complement Module, domain 1"/>
    <property type="match status" value="1"/>
</dbReference>
<sequence length="555" mass="62048">MCNNGYELVGDRVRQCQASGLWGGAQPSCLAKEKPRLTCKDNTDTRGTLWTMVLAGMTRFYDCDDGLHGNKSRRCRPDGTWERPQYSCIRKAVEDVNNKLNHLSTDVNSTKEDITEALQALSIVTATHETDASSALTDGELTALSSSLDNVATLLNSTDLISANITENFMESVSNLLDSSNQESWKAMKETNNNGAENMLKAVDSVGSALRRSFESYAYTSATIIKTNVAMEVKKIEKRNYEFPAILSNESATDSNKDWIYNSHSKTFISTAVMYRDMSDILPTRRTGDKNQQEINGPVLSYFLTPDIGKLDPPIRIIFGHFQTNMSEPSCNNWEFGNDGQAGGWTTDGCSVNSSSQNQTVCECTHLTNFAVLMSPFVQIKGEATCYRLMGCWLSISRGVIWAFVAPALLIISLNIVCLFIVLRKTLGMKSMETKILTEKIQTSLRSLCVLIPLMGVSWIVGIFYINEDLYFMQYLFAICNGLQTHNACQMRRRRLKRLRSTLQTNLRSSTISLASLVRKLWSYSTSACVKPNAYLTLLHSKQNEYDFGTRATEI</sequence>
<evidence type="ECO:0000256" key="6">
    <source>
        <dbReference type="ARBA" id="ARBA00023157"/>
    </source>
</evidence>
<feature type="domain" description="GAIN-B" evidence="10">
    <location>
        <begin position="220"/>
        <end position="380"/>
    </location>
</feature>
<dbReference type="InterPro" id="IPR051587">
    <property type="entry name" value="Adhesion_GPCR"/>
</dbReference>
<dbReference type="PROSITE" id="PS50923">
    <property type="entry name" value="SUSHI"/>
    <property type="match status" value="1"/>
</dbReference>
<dbReference type="PRINTS" id="PR00249">
    <property type="entry name" value="GPCRSECRETIN"/>
</dbReference>
<dbReference type="InterPro" id="IPR000203">
    <property type="entry name" value="GPS"/>
</dbReference>
<dbReference type="Pfam" id="PF00002">
    <property type="entry name" value="7tm_2"/>
    <property type="match status" value="1"/>
</dbReference>
<keyword evidence="5 9" id="KW-0472">Membrane</keyword>
<evidence type="ECO:0000256" key="3">
    <source>
        <dbReference type="ARBA" id="ARBA00022692"/>
    </source>
</evidence>
<evidence type="ECO:0000256" key="5">
    <source>
        <dbReference type="ARBA" id="ARBA00023136"/>
    </source>
</evidence>
<evidence type="ECO:0000259" key="12">
    <source>
        <dbReference type="PROSITE" id="PS50923"/>
    </source>
</evidence>
<dbReference type="Gene3D" id="1.20.1070.10">
    <property type="entry name" value="Rhodopsin 7-helix transmembrane proteins"/>
    <property type="match status" value="1"/>
</dbReference>
<dbReference type="CDD" id="cd00033">
    <property type="entry name" value="CCP"/>
    <property type="match status" value="2"/>
</dbReference>
<feature type="domain" description="G-protein coupled receptors family 2 profile 1" evidence="11">
    <location>
        <begin position="15"/>
        <end position="82"/>
    </location>
</feature>
<protein>
    <submittedName>
        <fullName evidence="13">AGRB3-like protein</fullName>
    </submittedName>
</protein>
<dbReference type="InterPro" id="IPR032471">
    <property type="entry name" value="AGRL2-4_GAIN_subdom_A"/>
</dbReference>
<dbReference type="Gene3D" id="4.10.1240.10">
    <property type="entry name" value="GPCR, family 2, extracellular hormone receptor domain"/>
    <property type="match status" value="1"/>
</dbReference>
<dbReference type="InterPro" id="IPR046338">
    <property type="entry name" value="GAIN_dom_sf"/>
</dbReference>
<evidence type="ECO:0000256" key="2">
    <source>
        <dbReference type="ARBA" id="ARBA00007343"/>
    </source>
</evidence>
<feature type="transmembrane region" description="Helical" evidence="9">
    <location>
        <begin position="472"/>
        <end position="489"/>
    </location>
</feature>
<evidence type="ECO:0000256" key="7">
    <source>
        <dbReference type="ARBA" id="ARBA00023180"/>
    </source>
</evidence>
<evidence type="ECO:0000256" key="9">
    <source>
        <dbReference type="SAM" id="Phobius"/>
    </source>
</evidence>
<evidence type="ECO:0000256" key="8">
    <source>
        <dbReference type="PROSITE-ProRule" id="PRU00302"/>
    </source>
</evidence>
<dbReference type="PANTHER" id="PTHR45813">
    <property type="entry name" value="IG-LIKE DOMAIN-CONTAINING PROTEIN"/>
    <property type="match status" value="1"/>
</dbReference>
<organism evidence="13 14">
    <name type="scientific">Mya arenaria</name>
    <name type="common">Soft-shell clam</name>
    <dbReference type="NCBI Taxonomy" id="6604"/>
    <lineage>
        <taxon>Eukaryota</taxon>
        <taxon>Metazoa</taxon>
        <taxon>Spiralia</taxon>
        <taxon>Lophotrochozoa</taxon>
        <taxon>Mollusca</taxon>
        <taxon>Bivalvia</taxon>
        <taxon>Autobranchia</taxon>
        <taxon>Heteroconchia</taxon>
        <taxon>Euheterodonta</taxon>
        <taxon>Imparidentia</taxon>
        <taxon>Neoheterodontei</taxon>
        <taxon>Myida</taxon>
        <taxon>Myoidea</taxon>
        <taxon>Myidae</taxon>
        <taxon>Mya</taxon>
    </lineage>
</organism>
<keyword evidence="14" id="KW-1185">Reference proteome</keyword>
<feature type="disulfide bond" evidence="8">
    <location>
        <begin position="2"/>
        <end position="29"/>
    </location>
</feature>
<keyword evidence="4 9" id="KW-1133">Transmembrane helix</keyword>
<keyword evidence="6 8" id="KW-1015">Disulfide bond</keyword>
<evidence type="ECO:0000256" key="4">
    <source>
        <dbReference type="ARBA" id="ARBA00022989"/>
    </source>
</evidence>
<gene>
    <name evidence="13" type="ORF">MAR_016870</name>
</gene>
<dbReference type="Pfam" id="PF00084">
    <property type="entry name" value="Sushi"/>
    <property type="match status" value="1"/>
</dbReference>
<dbReference type="InterPro" id="IPR057244">
    <property type="entry name" value="GAIN_B"/>
</dbReference>
<keyword evidence="8" id="KW-0768">Sushi</keyword>